<dbReference type="InterPro" id="IPR014729">
    <property type="entry name" value="Rossmann-like_a/b/a_fold"/>
</dbReference>
<protein>
    <recommendedName>
        <fullName evidence="2 9">Tryptophan--tRNA ligase</fullName>
        <ecNumber evidence="2 9">6.1.1.2</ecNumber>
    </recommendedName>
</protein>
<keyword evidence="3 10" id="KW-0436">Ligase</keyword>
<dbReference type="GO" id="GO:0004830">
    <property type="term" value="F:tryptophan-tRNA ligase activity"/>
    <property type="evidence" value="ECO:0007669"/>
    <property type="project" value="UniProtKB-UniRule"/>
</dbReference>
<comment type="similarity">
    <text evidence="1 10">Belongs to the class-I aminoacyl-tRNA synthetase family.</text>
</comment>
<keyword evidence="7 10" id="KW-0030">Aminoacyl-tRNA synthetase</keyword>
<dbReference type="InterPro" id="IPR002305">
    <property type="entry name" value="aa-tRNA-synth_Ic"/>
</dbReference>
<dbReference type="GO" id="GO:0005524">
    <property type="term" value="F:ATP binding"/>
    <property type="evidence" value="ECO:0007669"/>
    <property type="project" value="UniProtKB-KW"/>
</dbReference>
<dbReference type="EC" id="6.1.1.2" evidence="2 9"/>
<evidence type="ECO:0000256" key="4">
    <source>
        <dbReference type="ARBA" id="ARBA00022741"/>
    </source>
</evidence>
<dbReference type="PANTHER" id="PTHR43766:SF1">
    <property type="entry name" value="TRYPTOPHAN--TRNA LIGASE, MITOCHONDRIAL"/>
    <property type="match status" value="1"/>
</dbReference>
<evidence type="ECO:0000256" key="6">
    <source>
        <dbReference type="ARBA" id="ARBA00022917"/>
    </source>
</evidence>
<dbReference type="Gene3D" id="3.40.50.620">
    <property type="entry name" value="HUPs"/>
    <property type="match status" value="1"/>
</dbReference>
<comment type="catalytic activity">
    <reaction evidence="8">
        <text>tRNA(Trp) + L-tryptophan + ATP = L-tryptophyl-tRNA(Trp) + AMP + diphosphate + H(+)</text>
        <dbReference type="Rhea" id="RHEA:24080"/>
        <dbReference type="Rhea" id="RHEA-COMP:9671"/>
        <dbReference type="Rhea" id="RHEA-COMP:9705"/>
        <dbReference type="ChEBI" id="CHEBI:15378"/>
        <dbReference type="ChEBI" id="CHEBI:30616"/>
        <dbReference type="ChEBI" id="CHEBI:33019"/>
        <dbReference type="ChEBI" id="CHEBI:57912"/>
        <dbReference type="ChEBI" id="CHEBI:78442"/>
        <dbReference type="ChEBI" id="CHEBI:78535"/>
        <dbReference type="ChEBI" id="CHEBI:456215"/>
        <dbReference type="EC" id="6.1.1.2"/>
    </reaction>
</comment>
<dbReference type="GO" id="GO:0006436">
    <property type="term" value="P:tryptophanyl-tRNA aminoacylation"/>
    <property type="evidence" value="ECO:0007669"/>
    <property type="project" value="UniProtKB-UniRule"/>
</dbReference>
<evidence type="ECO:0000256" key="8">
    <source>
        <dbReference type="ARBA" id="ARBA00049929"/>
    </source>
</evidence>
<reference evidence="11" key="1">
    <citation type="journal article" date="2021" name="PeerJ">
        <title>Extensive microbial diversity within the chicken gut microbiome revealed by metagenomics and culture.</title>
        <authorList>
            <person name="Gilroy R."/>
            <person name="Ravi A."/>
            <person name="Getino M."/>
            <person name="Pursley I."/>
            <person name="Horton D.L."/>
            <person name="Alikhan N.F."/>
            <person name="Baker D."/>
            <person name="Gharbi K."/>
            <person name="Hall N."/>
            <person name="Watson M."/>
            <person name="Adriaenssens E.M."/>
            <person name="Foster-Nyarko E."/>
            <person name="Jarju S."/>
            <person name="Secka A."/>
            <person name="Antonio M."/>
            <person name="Oren A."/>
            <person name="Chaudhuri R.R."/>
            <person name="La Ragione R."/>
            <person name="Hildebrand F."/>
            <person name="Pallen M.J."/>
        </authorList>
    </citation>
    <scope>NUCLEOTIDE SEQUENCE</scope>
    <source>
        <strain evidence="11">Gambia11-129</strain>
    </source>
</reference>
<dbReference type="EMBL" id="DXHU01000023">
    <property type="protein sequence ID" value="HIV99461.1"/>
    <property type="molecule type" value="Genomic_DNA"/>
</dbReference>
<evidence type="ECO:0000313" key="12">
    <source>
        <dbReference type="Proteomes" id="UP000823936"/>
    </source>
</evidence>
<proteinExistence type="inferred from homology"/>
<dbReference type="CDD" id="cd00806">
    <property type="entry name" value="TrpRS_core"/>
    <property type="match status" value="1"/>
</dbReference>
<dbReference type="InterPro" id="IPR002306">
    <property type="entry name" value="Trp-tRNA-ligase"/>
</dbReference>
<dbReference type="GO" id="GO:0005829">
    <property type="term" value="C:cytosol"/>
    <property type="evidence" value="ECO:0007669"/>
    <property type="project" value="TreeGrafter"/>
</dbReference>
<evidence type="ECO:0000313" key="11">
    <source>
        <dbReference type="EMBL" id="HIV99461.1"/>
    </source>
</evidence>
<dbReference type="NCBIfam" id="TIGR00233">
    <property type="entry name" value="trpS"/>
    <property type="match status" value="1"/>
</dbReference>
<keyword evidence="6 10" id="KW-0648">Protein biosynthesis</keyword>
<comment type="caution">
    <text evidence="11">The sequence shown here is derived from an EMBL/GenBank/DDBJ whole genome shotgun (WGS) entry which is preliminary data.</text>
</comment>
<name>A0A9D1PVN1_9SPIO</name>
<evidence type="ECO:0000256" key="5">
    <source>
        <dbReference type="ARBA" id="ARBA00022840"/>
    </source>
</evidence>
<dbReference type="InterPro" id="IPR050203">
    <property type="entry name" value="Trp-tRNA_synthetase"/>
</dbReference>
<dbReference type="PRINTS" id="PR01039">
    <property type="entry name" value="TRNASYNTHTRP"/>
</dbReference>
<reference evidence="11" key="2">
    <citation type="submission" date="2021-04" db="EMBL/GenBank/DDBJ databases">
        <authorList>
            <person name="Gilroy R."/>
        </authorList>
    </citation>
    <scope>NUCLEOTIDE SEQUENCE</scope>
    <source>
        <strain evidence="11">Gambia11-129</strain>
    </source>
</reference>
<sequence length="338" mass="37576">MKRILTGDRTTGKLHLGHYVGSLRQRVALQHDYDTFILLADVQALTTHFDNPELINSSILDVAIDNLSVGLDPEKVTIIQQSMIPSIAELTIFYSMITTVNHLLINPTIKSEARNYGFSSENAHDYDYDFSKLSYGFLGYPVSQTADITFCNADLVPVGEDQVPHIELSRKIVRKFNALYGTEITEPDYKLSSVSRLCGLDGNAKMGKSLGNAIYLSDTKEDVEKKVRSAVTDTNRVSVKIPGNPDVCTVYQYHKAFNEAESGNICSMCKNAQIGCVACKKMLASALNAVLDPIREKRAYYESHISDVKDIIKSGTDKANRIGNENIRSIKEKMHVLI</sequence>
<dbReference type="Gene3D" id="1.10.240.10">
    <property type="entry name" value="Tyrosyl-Transfer RNA Synthetase"/>
    <property type="match status" value="1"/>
</dbReference>
<keyword evidence="5 10" id="KW-0067">ATP-binding</keyword>
<evidence type="ECO:0000256" key="1">
    <source>
        <dbReference type="ARBA" id="ARBA00005594"/>
    </source>
</evidence>
<organism evidence="11 12">
    <name type="scientific">Candidatus Ornithospirochaeta avicola</name>
    <dbReference type="NCBI Taxonomy" id="2840896"/>
    <lineage>
        <taxon>Bacteria</taxon>
        <taxon>Pseudomonadati</taxon>
        <taxon>Spirochaetota</taxon>
        <taxon>Spirochaetia</taxon>
        <taxon>Spirochaetales</taxon>
        <taxon>Spirochaetaceae</taxon>
        <taxon>Spirochaetaceae incertae sedis</taxon>
        <taxon>Candidatus Ornithospirochaeta</taxon>
    </lineage>
</organism>
<evidence type="ECO:0000256" key="10">
    <source>
        <dbReference type="RuleBase" id="RU363036"/>
    </source>
</evidence>
<dbReference type="PANTHER" id="PTHR43766">
    <property type="entry name" value="TRYPTOPHAN--TRNA LIGASE, MITOCHONDRIAL"/>
    <property type="match status" value="1"/>
</dbReference>
<evidence type="ECO:0000256" key="2">
    <source>
        <dbReference type="ARBA" id="ARBA00013161"/>
    </source>
</evidence>
<dbReference type="FunFam" id="1.10.240.10:FF:000005">
    <property type="entry name" value="Tryptophan--tRNA ligase"/>
    <property type="match status" value="1"/>
</dbReference>
<dbReference type="Proteomes" id="UP000823936">
    <property type="component" value="Unassembled WGS sequence"/>
</dbReference>
<keyword evidence="4 10" id="KW-0547">Nucleotide-binding</keyword>
<evidence type="ECO:0000256" key="7">
    <source>
        <dbReference type="ARBA" id="ARBA00023146"/>
    </source>
</evidence>
<accession>A0A9D1PVN1</accession>
<gene>
    <name evidence="11" type="primary">trpS</name>
    <name evidence="11" type="ORF">IAB12_06780</name>
</gene>
<dbReference type="Pfam" id="PF00579">
    <property type="entry name" value="tRNA-synt_1b"/>
    <property type="match status" value="1"/>
</dbReference>
<evidence type="ECO:0000256" key="9">
    <source>
        <dbReference type="NCBIfam" id="TIGR00233"/>
    </source>
</evidence>
<dbReference type="SUPFAM" id="SSF52374">
    <property type="entry name" value="Nucleotidylyl transferase"/>
    <property type="match status" value="1"/>
</dbReference>
<dbReference type="AlphaFoldDB" id="A0A9D1PVN1"/>
<evidence type="ECO:0000256" key="3">
    <source>
        <dbReference type="ARBA" id="ARBA00022598"/>
    </source>
</evidence>